<gene>
    <name evidence="1" type="ORF">ALP36_102954</name>
</gene>
<dbReference type="AlphaFoldDB" id="A0A3M4U341"/>
<comment type="caution">
    <text evidence="1">The sequence shown here is derived from an EMBL/GenBank/DDBJ whole genome shotgun (WGS) entry which is preliminary data.</text>
</comment>
<protein>
    <submittedName>
        <fullName evidence="1">Uncharacterized protein</fullName>
    </submittedName>
</protein>
<evidence type="ECO:0000313" key="2">
    <source>
        <dbReference type="Proteomes" id="UP000274212"/>
    </source>
</evidence>
<evidence type="ECO:0000313" key="1">
    <source>
        <dbReference type="EMBL" id="RMT99881.1"/>
    </source>
</evidence>
<proteinExistence type="predicted"/>
<accession>A0A3M4U341</accession>
<reference evidence="1 2" key="1">
    <citation type="submission" date="2018-08" db="EMBL/GenBank/DDBJ databases">
        <title>Recombination of ecologically and evolutionarily significant loci maintains genetic cohesion in the Pseudomonas syringae species complex.</title>
        <authorList>
            <person name="Dillon M."/>
            <person name="Thakur S."/>
            <person name="Almeida R.N.D."/>
            <person name="Weir B.S."/>
            <person name="Guttman D.S."/>
        </authorList>
    </citation>
    <scope>NUCLEOTIDE SEQUENCE [LARGE SCALE GENOMIC DNA]</scope>
    <source>
        <strain evidence="1 2">ICMP 9829</strain>
    </source>
</reference>
<name>A0A3M4U341_9PSED</name>
<organism evidence="1 2">
    <name type="scientific">Pseudomonas syringae pv. coriandricola</name>
    <dbReference type="NCBI Taxonomy" id="264453"/>
    <lineage>
        <taxon>Bacteria</taxon>
        <taxon>Pseudomonadati</taxon>
        <taxon>Pseudomonadota</taxon>
        <taxon>Gammaproteobacteria</taxon>
        <taxon>Pseudomonadales</taxon>
        <taxon>Pseudomonadaceae</taxon>
        <taxon>Pseudomonas</taxon>
    </lineage>
</organism>
<dbReference type="EMBL" id="RBTT01000491">
    <property type="protein sequence ID" value="RMT99881.1"/>
    <property type="molecule type" value="Genomic_DNA"/>
</dbReference>
<dbReference type="Proteomes" id="UP000274212">
    <property type="component" value="Unassembled WGS sequence"/>
</dbReference>
<sequence length="45" mass="4908">MNEHVVSSGFVSWEASTHMNGLDSTQSLAMREQTCERASNFSSTG</sequence>